<name>A0A1H3RF49_9BACI</name>
<keyword evidence="2" id="KW-1185">Reference proteome</keyword>
<organism evidence="1 2">
    <name type="scientific">Evansella caseinilytica</name>
    <dbReference type="NCBI Taxonomy" id="1503961"/>
    <lineage>
        <taxon>Bacteria</taxon>
        <taxon>Bacillati</taxon>
        <taxon>Bacillota</taxon>
        <taxon>Bacilli</taxon>
        <taxon>Bacillales</taxon>
        <taxon>Bacillaceae</taxon>
        <taxon>Evansella</taxon>
    </lineage>
</organism>
<gene>
    <name evidence="1" type="ORF">SAMN05421736_10863</name>
</gene>
<dbReference type="AlphaFoldDB" id="A0A1H3RF49"/>
<dbReference type="Proteomes" id="UP000198935">
    <property type="component" value="Unassembled WGS sequence"/>
</dbReference>
<protein>
    <submittedName>
        <fullName evidence="1">Uncharacterized protein</fullName>
    </submittedName>
</protein>
<reference evidence="2" key="1">
    <citation type="submission" date="2016-10" db="EMBL/GenBank/DDBJ databases">
        <authorList>
            <person name="Varghese N."/>
            <person name="Submissions S."/>
        </authorList>
    </citation>
    <scope>NUCLEOTIDE SEQUENCE [LARGE SCALE GENOMIC DNA]</scope>
    <source>
        <strain evidence="2">SP</strain>
    </source>
</reference>
<dbReference type="EMBL" id="FNPI01000008">
    <property type="protein sequence ID" value="SDZ23891.1"/>
    <property type="molecule type" value="Genomic_DNA"/>
</dbReference>
<evidence type="ECO:0000313" key="1">
    <source>
        <dbReference type="EMBL" id="SDZ23891.1"/>
    </source>
</evidence>
<dbReference type="STRING" id="1503961.SAMN05421736_10863"/>
<proteinExistence type="predicted"/>
<evidence type="ECO:0000313" key="2">
    <source>
        <dbReference type="Proteomes" id="UP000198935"/>
    </source>
</evidence>
<sequence length="74" mass="9174">MLIVCRLRQVDVSFFSKKWDRQDASFLFLSSIENNYHYHFIIQSYLAIEQWDEIFFFAILMRMIIIVEYRRKSL</sequence>
<accession>A0A1H3RF49</accession>